<dbReference type="Proteomes" id="UP000758603">
    <property type="component" value="Unassembled WGS sequence"/>
</dbReference>
<comment type="caution">
    <text evidence="1">The sequence shown here is derived from an EMBL/GenBank/DDBJ whole genome shotgun (WGS) entry which is preliminary data.</text>
</comment>
<organism evidence="1 2">
    <name type="scientific">Truncatella angustata</name>
    <dbReference type="NCBI Taxonomy" id="152316"/>
    <lineage>
        <taxon>Eukaryota</taxon>
        <taxon>Fungi</taxon>
        <taxon>Dikarya</taxon>
        <taxon>Ascomycota</taxon>
        <taxon>Pezizomycotina</taxon>
        <taxon>Sordariomycetes</taxon>
        <taxon>Xylariomycetidae</taxon>
        <taxon>Amphisphaeriales</taxon>
        <taxon>Sporocadaceae</taxon>
        <taxon>Truncatella</taxon>
    </lineage>
</organism>
<gene>
    <name evidence="1" type="ORF">BKA67DRAFT_670000</name>
</gene>
<reference evidence="1" key="1">
    <citation type="journal article" date="2021" name="Nat. Commun.">
        <title>Genetic determinants of endophytism in the Arabidopsis root mycobiome.</title>
        <authorList>
            <person name="Mesny F."/>
            <person name="Miyauchi S."/>
            <person name="Thiergart T."/>
            <person name="Pickel B."/>
            <person name="Atanasova L."/>
            <person name="Karlsson M."/>
            <person name="Huettel B."/>
            <person name="Barry K.W."/>
            <person name="Haridas S."/>
            <person name="Chen C."/>
            <person name="Bauer D."/>
            <person name="Andreopoulos W."/>
            <person name="Pangilinan J."/>
            <person name="LaButti K."/>
            <person name="Riley R."/>
            <person name="Lipzen A."/>
            <person name="Clum A."/>
            <person name="Drula E."/>
            <person name="Henrissat B."/>
            <person name="Kohler A."/>
            <person name="Grigoriev I.V."/>
            <person name="Martin F.M."/>
            <person name="Hacquard S."/>
        </authorList>
    </citation>
    <scope>NUCLEOTIDE SEQUENCE</scope>
    <source>
        <strain evidence="1">MPI-SDFR-AT-0073</strain>
    </source>
</reference>
<dbReference type="GeneID" id="70137557"/>
<proteinExistence type="predicted"/>
<dbReference type="OrthoDB" id="4357582at2759"/>
<dbReference type="RefSeq" id="XP_045952139.1">
    <property type="nucleotide sequence ID" value="XM_046108666.1"/>
</dbReference>
<evidence type="ECO:0000313" key="1">
    <source>
        <dbReference type="EMBL" id="KAH6645625.1"/>
    </source>
</evidence>
<evidence type="ECO:0000313" key="2">
    <source>
        <dbReference type="Proteomes" id="UP000758603"/>
    </source>
</evidence>
<keyword evidence="2" id="KW-1185">Reference proteome</keyword>
<accession>A0A9P8RLV8</accession>
<sequence length="141" mass="16656">MSEEVDMDLGFTYDVMTSAYNVMVLKDCIRTQAFSIKGTKKLEAYVETVRNYWTTSTGVWKREHQAVDTATISTATQFIYRPLKEELVLLLEKRHRRYANENPLSCYAEQVWGQERYVYQRPSTRVNDWRLFLSNVFSMSI</sequence>
<protein>
    <submittedName>
        <fullName evidence="1">Uncharacterized protein</fullName>
    </submittedName>
</protein>
<name>A0A9P8RLV8_9PEZI</name>
<dbReference type="EMBL" id="JAGPXC010000011">
    <property type="protein sequence ID" value="KAH6645625.1"/>
    <property type="molecule type" value="Genomic_DNA"/>
</dbReference>
<dbReference type="AlphaFoldDB" id="A0A9P8RLV8"/>